<dbReference type="SMART" id="SM00490">
    <property type="entry name" value="HELICc"/>
    <property type="match status" value="1"/>
</dbReference>
<dbReference type="OrthoDB" id="372624at2759"/>
<dbReference type="STRING" id="578462.A0A0L0SQR8"/>
<keyword evidence="10" id="KW-0010">Activator</keyword>
<dbReference type="EMBL" id="GG745345">
    <property type="protein sequence ID" value="KNE64883.1"/>
    <property type="molecule type" value="Genomic_DNA"/>
</dbReference>
<feature type="region of interest" description="Disordered" evidence="17">
    <location>
        <begin position="37"/>
        <end position="150"/>
    </location>
</feature>
<comment type="similarity">
    <text evidence="2 15">Belongs to the SNF2/RAD54 helicase family.</text>
</comment>
<reference evidence="22" key="2">
    <citation type="submission" date="2009-11" db="EMBL/GenBank/DDBJ databases">
        <title>The Genome Sequence of Allomyces macrogynus strain ATCC 38327.</title>
        <authorList>
            <consortium name="The Broad Institute Genome Sequencing Platform"/>
            <person name="Russ C."/>
            <person name="Cuomo C."/>
            <person name="Shea T."/>
            <person name="Young S.K."/>
            <person name="Zeng Q."/>
            <person name="Koehrsen M."/>
            <person name="Haas B."/>
            <person name="Borodovsky M."/>
            <person name="Guigo R."/>
            <person name="Alvarado L."/>
            <person name="Berlin A."/>
            <person name="Borenstein D."/>
            <person name="Chen Z."/>
            <person name="Engels R."/>
            <person name="Freedman E."/>
            <person name="Gellesch M."/>
            <person name="Goldberg J."/>
            <person name="Griggs A."/>
            <person name="Gujja S."/>
            <person name="Heiman D."/>
            <person name="Hepburn T."/>
            <person name="Howarth C."/>
            <person name="Jen D."/>
            <person name="Larson L."/>
            <person name="Lewis B."/>
            <person name="Mehta T."/>
            <person name="Park D."/>
            <person name="Pearson M."/>
            <person name="Roberts A."/>
            <person name="Saif S."/>
            <person name="Shenoy N."/>
            <person name="Sisk P."/>
            <person name="Stolte C."/>
            <person name="Sykes S."/>
            <person name="Walk T."/>
            <person name="White J."/>
            <person name="Yandava C."/>
            <person name="Burger G."/>
            <person name="Gray M.W."/>
            <person name="Holland P.W.H."/>
            <person name="King N."/>
            <person name="Lang F.B.F."/>
            <person name="Roger A.J."/>
            <person name="Ruiz-Trillo I."/>
            <person name="Lander E."/>
            <person name="Nusbaum C."/>
        </authorList>
    </citation>
    <scope>NUCLEOTIDE SEQUENCE [LARGE SCALE GENOMIC DNA]</scope>
    <source>
        <strain evidence="22">ATCC 38327</strain>
    </source>
</reference>
<feature type="compositionally biased region" description="Low complexity" evidence="17">
    <location>
        <begin position="117"/>
        <end position="150"/>
    </location>
</feature>
<dbReference type="PROSITE" id="PS51194">
    <property type="entry name" value="HELICASE_CTER"/>
    <property type="match status" value="1"/>
</dbReference>
<feature type="compositionally biased region" description="Low complexity" evidence="17">
    <location>
        <begin position="1728"/>
        <end position="1741"/>
    </location>
</feature>
<feature type="domain" description="DBINO" evidence="20">
    <location>
        <begin position="440"/>
        <end position="563"/>
    </location>
</feature>
<gene>
    <name evidence="21" type="ORF">AMAG_10216</name>
</gene>
<proteinExistence type="inferred from homology"/>
<feature type="compositionally biased region" description="Low complexity" evidence="17">
    <location>
        <begin position="572"/>
        <end position="582"/>
    </location>
</feature>
<evidence type="ECO:0000256" key="11">
    <source>
        <dbReference type="ARBA" id="ARBA00023163"/>
    </source>
</evidence>
<comment type="domain">
    <text evidence="15">The DBINO region is involved in binding to DNA.</text>
</comment>
<keyword evidence="16" id="KW-0175">Coiled coil</keyword>
<evidence type="ECO:0000256" key="16">
    <source>
        <dbReference type="SAM" id="Coils"/>
    </source>
</evidence>
<dbReference type="InterPro" id="IPR014001">
    <property type="entry name" value="Helicase_ATP-bd"/>
</dbReference>
<feature type="region of interest" description="Disordered" evidence="17">
    <location>
        <begin position="1495"/>
        <end position="1786"/>
    </location>
</feature>
<dbReference type="EC" id="3.6.4.-" evidence="15"/>
<evidence type="ECO:0000259" key="20">
    <source>
        <dbReference type="PROSITE" id="PS51413"/>
    </source>
</evidence>
<dbReference type="GO" id="GO:0005524">
    <property type="term" value="F:ATP binding"/>
    <property type="evidence" value="ECO:0007669"/>
    <property type="project" value="UniProtKB-UniRule"/>
</dbReference>
<keyword evidence="5 15" id="KW-0227">DNA damage</keyword>
<evidence type="ECO:0000256" key="12">
    <source>
        <dbReference type="ARBA" id="ARBA00023204"/>
    </source>
</evidence>
<dbReference type="Gene3D" id="3.40.50.300">
    <property type="entry name" value="P-loop containing nucleotide triphosphate hydrolases"/>
    <property type="match status" value="1"/>
</dbReference>
<feature type="region of interest" description="Disordered" evidence="17">
    <location>
        <begin position="954"/>
        <end position="979"/>
    </location>
</feature>
<dbReference type="Gene3D" id="3.40.50.10810">
    <property type="entry name" value="Tandem AAA-ATPase domain"/>
    <property type="match status" value="1"/>
</dbReference>
<dbReference type="InterPro" id="IPR038718">
    <property type="entry name" value="SNF2-like_sf"/>
</dbReference>
<dbReference type="PROSITE" id="PS51413">
    <property type="entry name" value="DBINO"/>
    <property type="match status" value="1"/>
</dbReference>
<evidence type="ECO:0000256" key="9">
    <source>
        <dbReference type="ARBA" id="ARBA00023125"/>
    </source>
</evidence>
<dbReference type="CDD" id="cd18793">
    <property type="entry name" value="SF2_C_SNF"/>
    <property type="match status" value="1"/>
</dbReference>
<accession>A0A0L0SQR8</accession>
<evidence type="ECO:0000256" key="1">
    <source>
        <dbReference type="ARBA" id="ARBA00004123"/>
    </source>
</evidence>
<keyword evidence="13" id="KW-0539">Nucleus</keyword>
<evidence type="ECO:0000259" key="19">
    <source>
        <dbReference type="PROSITE" id="PS51194"/>
    </source>
</evidence>
<dbReference type="SMART" id="SM00487">
    <property type="entry name" value="DEXDc"/>
    <property type="match status" value="1"/>
</dbReference>
<keyword evidence="22" id="KW-1185">Reference proteome</keyword>
<keyword evidence="9 15" id="KW-0238">DNA-binding</keyword>
<dbReference type="OMA" id="HAREATM"/>
<keyword evidence="6 15" id="KW-0378">Hydrolase</keyword>
<feature type="region of interest" description="Disordered" evidence="17">
    <location>
        <begin position="564"/>
        <end position="597"/>
    </location>
</feature>
<feature type="compositionally biased region" description="Low complexity" evidence="17">
    <location>
        <begin position="52"/>
        <end position="109"/>
    </location>
</feature>
<dbReference type="Pfam" id="PF13892">
    <property type="entry name" value="DBINO"/>
    <property type="match status" value="1"/>
</dbReference>
<dbReference type="InterPro" id="IPR049730">
    <property type="entry name" value="SNF2/RAD54-like_C"/>
</dbReference>
<feature type="compositionally biased region" description="Low complexity" evidence="17">
    <location>
        <begin position="1588"/>
        <end position="1633"/>
    </location>
</feature>
<name>A0A0L0SQR8_ALLM3</name>
<feature type="domain" description="Helicase ATP-binding" evidence="18">
    <location>
        <begin position="668"/>
        <end position="840"/>
    </location>
</feature>
<evidence type="ECO:0000256" key="2">
    <source>
        <dbReference type="ARBA" id="ARBA00007025"/>
    </source>
</evidence>
<dbReference type="InterPro" id="IPR050520">
    <property type="entry name" value="INO80/SWR1_helicase"/>
</dbReference>
<evidence type="ECO:0000313" key="22">
    <source>
        <dbReference type="Proteomes" id="UP000054350"/>
    </source>
</evidence>
<feature type="domain" description="Helicase C-terminal" evidence="19">
    <location>
        <begin position="1276"/>
        <end position="1431"/>
    </location>
</feature>
<evidence type="ECO:0000256" key="4">
    <source>
        <dbReference type="ARBA" id="ARBA00022741"/>
    </source>
</evidence>
<keyword evidence="11" id="KW-0804">Transcription</keyword>
<dbReference type="Pfam" id="PF00176">
    <property type="entry name" value="SNF2-rel_dom"/>
    <property type="match status" value="1"/>
</dbReference>
<feature type="coiled-coil region" evidence="16">
    <location>
        <begin position="507"/>
        <end position="549"/>
    </location>
</feature>
<comment type="catalytic activity">
    <reaction evidence="14 15">
        <text>ATP + H2O = ADP + phosphate + H(+)</text>
        <dbReference type="Rhea" id="RHEA:13065"/>
        <dbReference type="ChEBI" id="CHEBI:15377"/>
        <dbReference type="ChEBI" id="CHEBI:15378"/>
        <dbReference type="ChEBI" id="CHEBI:30616"/>
        <dbReference type="ChEBI" id="CHEBI:43474"/>
        <dbReference type="ChEBI" id="CHEBI:456216"/>
    </reaction>
</comment>
<organism evidence="21 22">
    <name type="scientific">Allomyces macrogynus (strain ATCC 38327)</name>
    <name type="common">Allomyces javanicus var. macrogynus</name>
    <dbReference type="NCBI Taxonomy" id="578462"/>
    <lineage>
        <taxon>Eukaryota</taxon>
        <taxon>Fungi</taxon>
        <taxon>Fungi incertae sedis</taxon>
        <taxon>Blastocladiomycota</taxon>
        <taxon>Blastocladiomycetes</taxon>
        <taxon>Blastocladiales</taxon>
        <taxon>Blastocladiaceae</taxon>
        <taxon>Allomyces</taxon>
    </lineage>
</organism>
<dbReference type="VEuPathDB" id="FungiDB:AMAG_10216"/>
<feature type="compositionally biased region" description="Basic residues" evidence="17">
    <location>
        <begin position="1578"/>
        <end position="1587"/>
    </location>
</feature>
<feature type="region of interest" description="Disordered" evidence="17">
    <location>
        <begin position="379"/>
        <end position="425"/>
    </location>
</feature>
<dbReference type="GO" id="GO:0006338">
    <property type="term" value="P:chromatin remodeling"/>
    <property type="evidence" value="ECO:0007669"/>
    <property type="project" value="UniProtKB-UniRule"/>
</dbReference>
<keyword evidence="8" id="KW-0805">Transcription regulation</keyword>
<evidence type="ECO:0000256" key="15">
    <source>
        <dbReference type="RuleBase" id="RU368001"/>
    </source>
</evidence>
<feature type="coiled-coil region" evidence="16">
    <location>
        <begin position="209"/>
        <end position="291"/>
    </location>
</feature>
<reference evidence="21 22" key="1">
    <citation type="submission" date="2009-11" db="EMBL/GenBank/DDBJ databases">
        <title>Annotation of Allomyces macrogynus ATCC 38327.</title>
        <authorList>
            <consortium name="The Broad Institute Genome Sequencing Platform"/>
            <person name="Russ C."/>
            <person name="Cuomo C."/>
            <person name="Burger G."/>
            <person name="Gray M.W."/>
            <person name="Holland P.W.H."/>
            <person name="King N."/>
            <person name="Lang F.B.F."/>
            <person name="Roger A.J."/>
            <person name="Ruiz-Trillo I."/>
            <person name="Young S.K."/>
            <person name="Zeng Q."/>
            <person name="Gargeya S."/>
            <person name="Fitzgerald M."/>
            <person name="Haas B."/>
            <person name="Abouelleil A."/>
            <person name="Alvarado L."/>
            <person name="Arachchi H.M."/>
            <person name="Berlin A."/>
            <person name="Chapman S.B."/>
            <person name="Gearin G."/>
            <person name="Goldberg J."/>
            <person name="Griggs A."/>
            <person name="Gujja S."/>
            <person name="Hansen M."/>
            <person name="Heiman D."/>
            <person name="Howarth C."/>
            <person name="Larimer J."/>
            <person name="Lui A."/>
            <person name="MacDonald P.J.P."/>
            <person name="McCowen C."/>
            <person name="Montmayeur A."/>
            <person name="Murphy C."/>
            <person name="Neiman D."/>
            <person name="Pearson M."/>
            <person name="Priest M."/>
            <person name="Roberts A."/>
            <person name="Saif S."/>
            <person name="Shea T."/>
            <person name="Sisk P."/>
            <person name="Stolte C."/>
            <person name="Sykes S."/>
            <person name="Wortman J."/>
            <person name="Nusbaum C."/>
            <person name="Birren B."/>
        </authorList>
    </citation>
    <scope>NUCLEOTIDE SEQUENCE [LARGE SCALE GENOMIC DNA]</scope>
    <source>
        <strain evidence="21 22">ATCC 38327</strain>
    </source>
</reference>
<dbReference type="GO" id="GO:0003677">
    <property type="term" value="F:DNA binding"/>
    <property type="evidence" value="ECO:0007669"/>
    <property type="project" value="UniProtKB-UniRule"/>
</dbReference>
<feature type="compositionally biased region" description="Low complexity" evidence="17">
    <location>
        <begin position="1539"/>
        <end position="1570"/>
    </location>
</feature>
<dbReference type="GO" id="GO:0031011">
    <property type="term" value="C:Ino80 complex"/>
    <property type="evidence" value="ECO:0007669"/>
    <property type="project" value="UniProtKB-UniRule"/>
</dbReference>
<keyword evidence="12 15" id="KW-0234">DNA repair</keyword>
<evidence type="ECO:0000256" key="6">
    <source>
        <dbReference type="ARBA" id="ARBA00022801"/>
    </source>
</evidence>
<comment type="subcellular location">
    <subcellularLocation>
        <location evidence="1 15">Nucleus</location>
    </subcellularLocation>
</comment>
<feature type="region of interest" description="Disordered" evidence="17">
    <location>
        <begin position="322"/>
        <end position="346"/>
    </location>
</feature>
<dbReference type="PROSITE" id="PS51192">
    <property type="entry name" value="HELICASE_ATP_BIND_1"/>
    <property type="match status" value="1"/>
</dbReference>
<dbReference type="Proteomes" id="UP000054350">
    <property type="component" value="Unassembled WGS sequence"/>
</dbReference>
<feature type="compositionally biased region" description="Low complexity" evidence="17">
    <location>
        <begin position="1683"/>
        <end position="1701"/>
    </location>
</feature>
<feature type="compositionally biased region" description="Low complexity" evidence="17">
    <location>
        <begin position="1495"/>
        <end position="1511"/>
    </location>
</feature>
<dbReference type="eggNOG" id="KOG0388">
    <property type="taxonomic scope" value="Eukaryota"/>
</dbReference>
<comment type="subunit">
    <text evidence="15">Component of the INO80 chromatin-remodeling complex.</text>
</comment>
<evidence type="ECO:0000256" key="17">
    <source>
        <dbReference type="SAM" id="MobiDB-lite"/>
    </source>
</evidence>
<dbReference type="GO" id="GO:0006281">
    <property type="term" value="P:DNA repair"/>
    <property type="evidence" value="ECO:0007669"/>
    <property type="project" value="UniProtKB-UniRule"/>
</dbReference>
<dbReference type="GO" id="GO:0042393">
    <property type="term" value="F:histone binding"/>
    <property type="evidence" value="ECO:0007669"/>
    <property type="project" value="TreeGrafter"/>
</dbReference>
<dbReference type="InterPro" id="IPR000330">
    <property type="entry name" value="SNF2_N"/>
</dbReference>
<evidence type="ECO:0000256" key="10">
    <source>
        <dbReference type="ARBA" id="ARBA00023159"/>
    </source>
</evidence>
<evidence type="ECO:0000259" key="18">
    <source>
        <dbReference type="PROSITE" id="PS51192"/>
    </source>
</evidence>
<dbReference type="InterPro" id="IPR027417">
    <property type="entry name" value="P-loop_NTPase"/>
</dbReference>
<keyword evidence="4" id="KW-0547">Nucleotide-binding</keyword>
<feature type="compositionally biased region" description="Pro residues" evidence="17">
    <location>
        <begin position="41"/>
        <end position="51"/>
    </location>
</feature>
<dbReference type="PANTHER" id="PTHR45685:SF2">
    <property type="entry name" value="CHROMATIN-REMODELING ATPASE INO80"/>
    <property type="match status" value="1"/>
</dbReference>
<evidence type="ECO:0000313" key="21">
    <source>
        <dbReference type="EMBL" id="KNE64883.1"/>
    </source>
</evidence>
<dbReference type="Pfam" id="PF00271">
    <property type="entry name" value="Helicase_C"/>
    <property type="match status" value="1"/>
</dbReference>
<comment type="function">
    <text evidence="15">ATPase component of the INO80 complex which remodels chromatin by shifting nucleosomes and is involved in DNA repair.</text>
</comment>
<evidence type="ECO:0000256" key="13">
    <source>
        <dbReference type="ARBA" id="ARBA00023242"/>
    </source>
</evidence>
<sequence>MPPGRSALPPTAAPPTSSAAIALAAAAAARDVTVVTSFSLNPPPGNAPGTPPTTTASGPSSASGRPRNPASSSSAPGATGPVARLALTDPSAPPLAASSGTSSGTSSARGVKRKRSSASTMAPPATSSSSSGPRTLTGPTAGTIAGGASPDAATSAARAATPVRTYPAAVIQPAIIDYITRRRAREVELAESMADQMTGTLGDATDNVRRALEHRIQVKRARIVEVQKRQWNVVIAEQRREAALKAKREAAAAAARQRRAAQKRMRIAAAAAEAKERADRAQAEAAAAAAAAAARESEAVALPMPAIPSPVKPTVTAAALLLGPGLPPQPSSRPISPSPMPGAAASAAALLPPVPAISATGRPLRRTRVKAAAVAAAAAATLDRDSTPGDGDGTDADTPAQDEPAAAAASSSSKPSSAATAAARAAAKAERDAESSRFRLWRHIALTIIPRAARSVNANAGIRQNNYKRLAKLLERESMALRRPTPRDITTVRGKRVMKEALVFWKHNEKVEKEAQKRAQAEALERQKLLEEQREVTRQERKLNFLLSQTELFTHFVSKKLAPPALAPPPGAAAASSSSSGADGAGDETAADMETDQPAPLTIKAVADINFDDEAECAAQAQAYAADMLAKHTSTSKVADQFTVDVVQPKLLACELKEYQLKGLEWLISLYEQGINGILADEMGLGKTVQSIALLAWLAENHGMWGPYLVVTPASTLHNWQQELERFVPAFKVIPYWGTPTDRGVLRQFWAKKAQVYTRDSPAHVVVTSYQYAISDLKYLQAVEWEYMILDEAQAIKSSMSMRWNALLQVKSRNRLLLTGTPVQNSMKELWALLHFIMPTLFDSHTEFNEWFSRDIESAAVNKRQMNAEQVKRLHMILQPFMLRRVKRDVQSELGEKIEVNVSCALSKKQMLLYRLLKQKISIRDILDSVRNGASKAASAARAAAAARKAAKRDLDDELARDPAGGGAGAGGIDDDEDSSGDSLMNVVMQLRKVCNHPELLERSDSVSPFVMAPVIAGRVGVVAGGGAYVPANAGDVGSADAAAAATVSLPSTASDAQVAVRVHAALATRFPRRLVGLVHDVSAVHMDGNRTLHIDVDVPECLTGYSTVDVLRVARHYNALQRAKLHEHLEAMYPGVMRDVASWSVTGLQKAAACDSDPVVRRIVRDARHGLLESPWIPPSLELVQPRAVALPPLEWEYVHADAPSTTVTSAFHALYWPPPDEDGSAAVALRYGSSTAKLAVPAVTDLVRIVPHTRSTICVPNMQSMISASGKLQALEVLLPKLKSEGHRCLIYFQMTRMMDLMEDYLIYRKFSYQRLDGSTTLGDRRDLVSDWQTRDDLFIFLLSTRAGGVGINLTAADTVIFFDSDWNPTVDRQAMDRAHRLGQKRQVTVYRLVTRHSIEERILERARQKDHIQRVVISGTPGADATEEGDQAMASAPSAKEMASLLFGDDDDDAAMRALLEEEMRKPAAGTAAGRARGVKKGVASAASAPATAAAGNGAGKSSAAQAGTPEPGAAASSMTTAAKPKPKRAPRPRKSAASAAAKEAATAPTDPAANQDGTSAAGDAGEPAPPKAKAAPRKSRAKKSAAAAATAAAPPAAIESAAPPDDTAATATVGPAPATTESAPTSADPRPSTPADMPEPDAANPDTSSSTPNTPVAPPTKRKRTSGSIKHRGLLGQQPAAAGSGASEGAAAAAAGPPRKRRATAGTSRKSGARGSKSTDQTDAASPAVPAAASSEANGALGPTGADADAASAGTGTALPRVVETNDGEDEESMLVDVMDGA</sequence>
<dbReference type="InterPro" id="IPR001650">
    <property type="entry name" value="Helicase_C-like"/>
</dbReference>
<evidence type="ECO:0000256" key="8">
    <source>
        <dbReference type="ARBA" id="ARBA00023015"/>
    </source>
</evidence>
<feature type="compositionally biased region" description="Basic residues" evidence="17">
    <location>
        <begin position="1664"/>
        <end position="1677"/>
    </location>
</feature>
<feature type="compositionally biased region" description="Low complexity" evidence="17">
    <location>
        <begin position="396"/>
        <end position="425"/>
    </location>
</feature>
<dbReference type="GO" id="GO:0016887">
    <property type="term" value="F:ATP hydrolysis activity"/>
    <property type="evidence" value="ECO:0007669"/>
    <property type="project" value="TreeGrafter"/>
</dbReference>
<dbReference type="InterPro" id="IPR020838">
    <property type="entry name" value="DBINO"/>
</dbReference>
<protein>
    <recommendedName>
        <fullName evidence="3 15">Chromatin-remodeling ATPase INO80</fullName>
        <ecNumber evidence="15">3.6.4.-</ecNumber>
    </recommendedName>
</protein>
<evidence type="ECO:0000256" key="5">
    <source>
        <dbReference type="ARBA" id="ARBA00022763"/>
    </source>
</evidence>
<feature type="compositionally biased region" description="Polar residues" evidence="17">
    <location>
        <begin position="1649"/>
        <end position="1658"/>
    </location>
</feature>
<dbReference type="SUPFAM" id="SSF52540">
    <property type="entry name" value="P-loop containing nucleoside triphosphate hydrolases"/>
    <property type="match status" value="2"/>
</dbReference>
<feature type="compositionally biased region" description="Acidic residues" evidence="17">
    <location>
        <begin position="585"/>
        <end position="595"/>
    </location>
</feature>
<keyword evidence="7 15" id="KW-0067">ATP-binding</keyword>
<feature type="compositionally biased region" description="Basic residues" evidence="17">
    <location>
        <begin position="1528"/>
        <end position="1538"/>
    </location>
</feature>
<dbReference type="FunFam" id="3.40.50.10810:FF:000022">
    <property type="entry name" value="Blast:Putative DNA helicase Ino80"/>
    <property type="match status" value="1"/>
</dbReference>
<feature type="compositionally biased region" description="Pro residues" evidence="17">
    <location>
        <begin position="325"/>
        <end position="340"/>
    </location>
</feature>
<evidence type="ECO:0000256" key="7">
    <source>
        <dbReference type="ARBA" id="ARBA00022840"/>
    </source>
</evidence>
<evidence type="ECO:0000256" key="3">
    <source>
        <dbReference type="ARBA" id="ARBA00019805"/>
    </source>
</evidence>
<feature type="compositionally biased region" description="Low complexity" evidence="17">
    <location>
        <begin position="1748"/>
        <end position="1762"/>
    </location>
</feature>
<dbReference type="PANTHER" id="PTHR45685">
    <property type="entry name" value="HELICASE SRCAP-RELATED"/>
    <property type="match status" value="1"/>
</dbReference>
<evidence type="ECO:0000256" key="14">
    <source>
        <dbReference type="ARBA" id="ARBA00049360"/>
    </source>
</evidence>